<organism evidence="3 4">
    <name type="scientific">Nyssa sinensis</name>
    <dbReference type="NCBI Taxonomy" id="561372"/>
    <lineage>
        <taxon>Eukaryota</taxon>
        <taxon>Viridiplantae</taxon>
        <taxon>Streptophyta</taxon>
        <taxon>Embryophyta</taxon>
        <taxon>Tracheophyta</taxon>
        <taxon>Spermatophyta</taxon>
        <taxon>Magnoliopsida</taxon>
        <taxon>eudicotyledons</taxon>
        <taxon>Gunneridae</taxon>
        <taxon>Pentapetalae</taxon>
        <taxon>asterids</taxon>
        <taxon>Cornales</taxon>
        <taxon>Nyssaceae</taxon>
        <taxon>Nyssa</taxon>
    </lineage>
</organism>
<sequence>MNRVSTSTKWSHMCEVSDALALQEASVEQVQAALQAVLTELQALHTTQQPNNSQTTNTSTQPEVNPFAGEGSSHYPPAVHFSPSIDQTRHSQLKLHFPKFNGDDPTGWIYKAEQYFKFQNIVVAQRVLLASFHLEGISLQWHRWLTKFRGPLTWEELTKAILHRFGPTDYEDPAEALTRLKQTTTVAAYQEAFERLSPRVDGLSETFLIGCLIAGLQDDIRLDVKIKQPRTLADAIGVARLVEERNSLQKRTTPQGRILPVASMQRGSPNPAVGILGAPPTQRPSNISNPPTTPFRRISSQEARERREKGFCYYCDEKYSMGNRCERPHMFMIEDSLDVAEENSDANGQGAEVLDALPEISFHAIAGAEHPQTLRVWGRLKNKNLMVLIDGGSTHNFIDQATASRFGLYITRNKKFQVVVANQEKIECVGQCQGLTLTIQGVPITADYYVLPVAACQVVLGVQWLETLGPIEMDCKHLTMTFQVGEISHTLHGLKRTAEAANIEALDSKECSGWQGMGFFFQIQISPIETSHSPDAYPEEIRSLLNEYSRVFEAPTGLPP</sequence>
<dbReference type="InterPro" id="IPR005162">
    <property type="entry name" value="Retrotrans_gag_dom"/>
</dbReference>
<evidence type="ECO:0000259" key="2">
    <source>
        <dbReference type="Pfam" id="PF03732"/>
    </source>
</evidence>
<name>A0A5J5C6I2_9ASTE</name>
<dbReference type="OrthoDB" id="1745472at2759"/>
<feature type="region of interest" description="Disordered" evidence="1">
    <location>
        <begin position="47"/>
        <end position="72"/>
    </location>
</feature>
<evidence type="ECO:0000313" key="3">
    <source>
        <dbReference type="EMBL" id="KAA8549572.1"/>
    </source>
</evidence>
<dbReference type="PANTHER" id="PTHR15503">
    <property type="entry name" value="LDOC1 RELATED"/>
    <property type="match status" value="1"/>
</dbReference>
<feature type="compositionally biased region" description="Low complexity" evidence="1">
    <location>
        <begin position="47"/>
        <end position="62"/>
    </location>
</feature>
<dbReference type="InterPro" id="IPR032567">
    <property type="entry name" value="RTL1-rel"/>
</dbReference>
<proteinExistence type="predicted"/>
<keyword evidence="4" id="KW-1185">Reference proteome</keyword>
<dbReference type="SUPFAM" id="SSF50630">
    <property type="entry name" value="Acid proteases"/>
    <property type="match status" value="1"/>
</dbReference>
<dbReference type="Pfam" id="PF03732">
    <property type="entry name" value="Retrotrans_gag"/>
    <property type="match status" value="1"/>
</dbReference>
<feature type="region of interest" description="Disordered" evidence="1">
    <location>
        <begin position="277"/>
        <end position="301"/>
    </location>
</feature>
<accession>A0A5J5C6I2</accession>
<dbReference type="Proteomes" id="UP000325577">
    <property type="component" value="Linkage Group LG0"/>
</dbReference>
<dbReference type="Gene3D" id="2.40.70.10">
    <property type="entry name" value="Acid Proteases"/>
    <property type="match status" value="1"/>
</dbReference>
<dbReference type="EMBL" id="CM018031">
    <property type="protein sequence ID" value="KAA8549572.1"/>
    <property type="molecule type" value="Genomic_DNA"/>
</dbReference>
<evidence type="ECO:0000313" key="4">
    <source>
        <dbReference type="Proteomes" id="UP000325577"/>
    </source>
</evidence>
<feature type="domain" description="Retrotransposon gag" evidence="2">
    <location>
        <begin position="129"/>
        <end position="217"/>
    </location>
</feature>
<dbReference type="PANTHER" id="PTHR15503:SF22">
    <property type="entry name" value="TRANSPOSON TY3-I GAG POLYPROTEIN"/>
    <property type="match status" value="1"/>
</dbReference>
<dbReference type="Pfam" id="PF08284">
    <property type="entry name" value="RVP_2"/>
    <property type="match status" value="1"/>
</dbReference>
<dbReference type="InterPro" id="IPR021109">
    <property type="entry name" value="Peptidase_aspartic_dom_sf"/>
</dbReference>
<protein>
    <recommendedName>
        <fullName evidence="2">Retrotransposon gag domain-containing protein</fullName>
    </recommendedName>
</protein>
<gene>
    <name evidence="3" type="ORF">F0562_001410</name>
</gene>
<reference evidence="3 4" key="1">
    <citation type="submission" date="2019-09" db="EMBL/GenBank/DDBJ databases">
        <title>A chromosome-level genome assembly of the Chinese tupelo Nyssa sinensis.</title>
        <authorList>
            <person name="Yang X."/>
            <person name="Kang M."/>
            <person name="Yang Y."/>
            <person name="Xiong H."/>
            <person name="Wang M."/>
            <person name="Zhang Z."/>
            <person name="Wang Z."/>
            <person name="Wu H."/>
            <person name="Ma T."/>
            <person name="Liu J."/>
            <person name="Xi Z."/>
        </authorList>
    </citation>
    <scope>NUCLEOTIDE SEQUENCE [LARGE SCALE GENOMIC DNA]</scope>
    <source>
        <strain evidence="3">J267</strain>
        <tissue evidence="3">Leaf</tissue>
    </source>
</reference>
<dbReference type="CDD" id="cd00303">
    <property type="entry name" value="retropepsin_like"/>
    <property type="match status" value="1"/>
</dbReference>
<dbReference type="AlphaFoldDB" id="A0A5J5C6I2"/>
<evidence type="ECO:0000256" key="1">
    <source>
        <dbReference type="SAM" id="MobiDB-lite"/>
    </source>
</evidence>